<feature type="chain" id="PRO_5042708684" evidence="1">
    <location>
        <begin position="21"/>
        <end position="426"/>
    </location>
</feature>
<dbReference type="Proteomes" id="UP000284434">
    <property type="component" value="Unassembled WGS sequence"/>
</dbReference>
<evidence type="ECO:0000313" key="6">
    <source>
        <dbReference type="Proteomes" id="UP000283426"/>
    </source>
</evidence>
<evidence type="ECO:0000256" key="1">
    <source>
        <dbReference type="SAM" id="SignalP"/>
    </source>
</evidence>
<proteinExistence type="predicted"/>
<sequence>MRRIFIILSIVSVLPFAANAQLSKLMSKYHEKNGVTVTQLDKSLYGLYQRNNLPPEANELLQKLEEVNILNLDLNQTDPSLSEKAIGQFREILDKPEKYKLIKSRNDEFGKQLIYTHNKNGQVTDLVVWNQNPQQVDIIELRGDIQLDKIALLSRALNLKGLNSLAALSSNADTYESYKHFNDFPDMNPGAISQHIRQMMENLHNHMGSGSLFGDFFGMPGDSTTTNNMPGGFPFGHFLPDEFFNPGEGMTDEDFEEFFKNGNHRQKVEKFFQSFGNGTGMSSNSVQITEENGKTKIKIDSQNSDMTYIIDGQQAPKDNVQMPDKILNVNIIPSKEDVKKSYLFITSRDRLGEFVSFQNGVLTFKYNSQEYKYNLEKMKEPLLVIDGRLADRFDIDPSEILQIRPISPIEKEVGYYPNAEVIINTK</sequence>
<accession>A0A3D1UJX9</accession>
<keyword evidence="1" id="KW-0732">Signal</keyword>
<dbReference type="Proteomes" id="UP001199750">
    <property type="component" value="Unassembled WGS sequence"/>
</dbReference>
<evidence type="ECO:0000313" key="4">
    <source>
        <dbReference type="EMBL" id="RGV30410.1"/>
    </source>
</evidence>
<name>A0A3D1UJX9_9BACT</name>
<gene>
    <name evidence="4" type="ORF">DWW24_01705</name>
    <name evidence="5" type="ORF">DXA53_06900</name>
    <name evidence="2" type="ORF">L0P03_18615</name>
    <name evidence="3" type="ORF">PN645_18455</name>
</gene>
<evidence type="ECO:0000313" key="2">
    <source>
        <dbReference type="EMBL" id="MCG4961835.1"/>
    </source>
</evidence>
<comment type="caution">
    <text evidence="4">The sequence shown here is derived from an EMBL/GenBank/DDBJ whole genome shotgun (WGS) entry which is preliminary data.</text>
</comment>
<dbReference type="RefSeq" id="WP_013612434.1">
    <property type="nucleotide sequence ID" value="NZ_JADMSC010000029.1"/>
</dbReference>
<dbReference type="InterPro" id="IPR025348">
    <property type="entry name" value="DUF4252"/>
</dbReference>
<dbReference type="AlphaFoldDB" id="A0A3D1UJX9"/>
<protein>
    <submittedName>
        <fullName evidence="4">DUF4252 domain-containing protein</fullName>
    </submittedName>
</protein>
<reference evidence="3" key="3">
    <citation type="submission" date="2023-01" db="EMBL/GenBank/DDBJ databases">
        <title>Human gut microbiome strain richness.</title>
        <authorList>
            <person name="Chen-Liaw A."/>
        </authorList>
    </citation>
    <scope>NUCLEOTIDE SEQUENCE</scope>
    <source>
        <strain evidence="3">RTP21484st1_B7_RTP21484_190118</strain>
    </source>
</reference>
<dbReference type="Proteomes" id="UP000283426">
    <property type="component" value="Unassembled WGS sequence"/>
</dbReference>
<dbReference type="EMBL" id="JAKNDN010000047">
    <property type="protein sequence ID" value="MCG4961835.1"/>
    <property type="molecule type" value="Genomic_DNA"/>
</dbReference>
<reference evidence="6 7" key="1">
    <citation type="submission" date="2018-08" db="EMBL/GenBank/DDBJ databases">
        <title>A genome reference for cultivated species of the human gut microbiota.</title>
        <authorList>
            <person name="Zou Y."/>
            <person name="Xue W."/>
            <person name="Luo G."/>
        </authorList>
    </citation>
    <scope>NUCLEOTIDE SEQUENCE [LARGE SCALE GENOMIC DNA]</scope>
    <source>
        <strain evidence="4 6">AF14-6AC</strain>
        <strain evidence="5 7">OF03-11</strain>
    </source>
</reference>
<evidence type="ECO:0000313" key="5">
    <source>
        <dbReference type="EMBL" id="RGY07822.1"/>
    </source>
</evidence>
<evidence type="ECO:0000313" key="3">
    <source>
        <dbReference type="EMBL" id="MDB9224960.1"/>
    </source>
</evidence>
<dbReference type="EMBL" id="QRYW01000002">
    <property type="protein sequence ID" value="RGV30410.1"/>
    <property type="molecule type" value="Genomic_DNA"/>
</dbReference>
<dbReference type="EMBL" id="QSCO01000007">
    <property type="protein sequence ID" value="RGY07822.1"/>
    <property type="molecule type" value="Genomic_DNA"/>
</dbReference>
<reference evidence="2" key="2">
    <citation type="submission" date="2022-01" db="EMBL/GenBank/DDBJ databases">
        <title>Collection of gut derived symbiotic bacterial strains cultured from healthy donors.</title>
        <authorList>
            <person name="Lin H."/>
            <person name="Kohout C."/>
            <person name="Waligurski E."/>
            <person name="Pamer E.G."/>
        </authorList>
    </citation>
    <scope>NUCLEOTIDE SEQUENCE</scope>
    <source>
        <strain evidence="2">DFI.1.149</strain>
    </source>
</reference>
<dbReference type="Proteomes" id="UP001212263">
    <property type="component" value="Unassembled WGS sequence"/>
</dbReference>
<organism evidence="4 6">
    <name type="scientific">Odoribacter splanchnicus</name>
    <dbReference type="NCBI Taxonomy" id="28118"/>
    <lineage>
        <taxon>Bacteria</taxon>
        <taxon>Pseudomonadati</taxon>
        <taxon>Bacteroidota</taxon>
        <taxon>Bacteroidia</taxon>
        <taxon>Bacteroidales</taxon>
        <taxon>Odoribacteraceae</taxon>
        <taxon>Odoribacter</taxon>
    </lineage>
</organism>
<feature type="signal peptide" evidence="1">
    <location>
        <begin position="1"/>
        <end position="20"/>
    </location>
</feature>
<dbReference type="Pfam" id="PF14060">
    <property type="entry name" value="DUF4252"/>
    <property type="match status" value="1"/>
</dbReference>
<dbReference type="EMBL" id="JAQMRD010000036">
    <property type="protein sequence ID" value="MDB9224960.1"/>
    <property type="molecule type" value="Genomic_DNA"/>
</dbReference>
<dbReference type="GeneID" id="61275481"/>
<evidence type="ECO:0000313" key="7">
    <source>
        <dbReference type="Proteomes" id="UP000284434"/>
    </source>
</evidence>